<evidence type="ECO:0000313" key="2">
    <source>
        <dbReference type="Proteomes" id="UP001500567"/>
    </source>
</evidence>
<organism evidence="1 2">
    <name type="scientific">Hymenobacter fastidiosus</name>
    <dbReference type="NCBI Taxonomy" id="486264"/>
    <lineage>
        <taxon>Bacteria</taxon>
        <taxon>Pseudomonadati</taxon>
        <taxon>Bacteroidota</taxon>
        <taxon>Cytophagia</taxon>
        <taxon>Cytophagales</taxon>
        <taxon>Hymenobacteraceae</taxon>
        <taxon>Hymenobacter</taxon>
    </lineage>
</organism>
<gene>
    <name evidence="1" type="ORF">GCM10022408_26530</name>
</gene>
<name>A0ABP7SJS5_9BACT</name>
<keyword evidence="2" id="KW-1185">Reference proteome</keyword>
<proteinExistence type="predicted"/>
<dbReference type="Proteomes" id="UP001500567">
    <property type="component" value="Unassembled WGS sequence"/>
</dbReference>
<accession>A0ABP7SJS5</accession>
<sequence>MRIMHTIPPTPPAFDFLNLAYRPDLNMLTVRWLRAVTFEELRQGFQAVLSEGLHYGATRWLVDVRRRTEMDVVPSQWVAQQLLPEAAAKMAPTVLYVAYLLSPSRADQLQSDPPLRAAAQGAQSPSQPYRLQTFLDEGLAVRWLQANVVS</sequence>
<comment type="caution">
    <text evidence="1">The sequence shown here is derived from an EMBL/GenBank/DDBJ whole genome shotgun (WGS) entry which is preliminary data.</text>
</comment>
<evidence type="ECO:0000313" key="1">
    <source>
        <dbReference type="EMBL" id="GAA4012480.1"/>
    </source>
</evidence>
<dbReference type="EMBL" id="BAABDJ010000032">
    <property type="protein sequence ID" value="GAA4012480.1"/>
    <property type="molecule type" value="Genomic_DNA"/>
</dbReference>
<reference evidence="2" key="1">
    <citation type="journal article" date="2019" name="Int. J. Syst. Evol. Microbiol.">
        <title>The Global Catalogue of Microorganisms (GCM) 10K type strain sequencing project: providing services to taxonomists for standard genome sequencing and annotation.</title>
        <authorList>
            <consortium name="The Broad Institute Genomics Platform"/>
            <consortium name="The Broad Institute Genome Sequencing Center for Infectious Disease"/>
            <person name="Wu L."/>
            <person name="Ma J."/>
        </authorList>
    </citation>
    <scope>NUCLEOTIDE SEQUENCE [LARGE SCALE GENOMIC DNA]</scope>
    <source>
        <strain evidence="2">JCM 17224</strain>
    </source>
</reference>
<protein>
    <submittedName>
        <fullName evidence="1">Uncharacterized protein</fullName>
    </submittedName>
</protein>